<dbReference type="AlphaFoldDB" id="A0AAU7KJ57"/>
<reference evidence="1" key="1">
    <citation type="submission" date="2022-06" db="EMBL/GenBank/DDBJ databases">
        <title>A novel DMS-producing enzyme.</title>
        <authorList>
            <person name="Zhang Y."/>
        </authorList>
    </citation>
    <scope>NUCLEOTIDE SEQUENCE</scope>
    <source>
        <strain evidence="1">RT37</strain>
    </source>
</reference>
<gene>
    <name evidence="1" type="ORF">NFG58_02035</name>
</gene>
<evidence type="ECO:0000313" key="1">
    <source>
        <dbReference type="EMBL" id="XBO71520.1"/>
    </source>
</evidence>
<proteinExistence type="predicted"/>
<evidence type="ECO:0008006" key="2">
    <source>
        <dbReference type="Google" id="ProtNLM"/>
    </source>
</evidence>
<protein>
    <recommendedName>
        <fullName evidence="2">DUF4136 domain-containing protein</fullName>
    </recommendedName>
</protein>
<dbReference type="RefSeq" id="WP_108195008.1">
    <property type="nucleotide sequence ID" value="NZ_CP098827.1"/>
</dbReference>
<accession>A0AAU7KJ57</accession>
<name>A0AAU7KJ57_9GAMM</name>
<sequence length="177" mass="18504">MAVLGLLPWLSACQSTPQQMPVAEPAPSSGCQWPVVAGSVSLADVVTVLEGRDFLVRDTDTALGVVSAEKTERTTYHNADAVRPRLGGFVLGGSGGHVGAGVGVGFGSWGWGTNDDATRVERVSVALDGQDVRLTRDIRLFDWTGQLRESRTASDADFCASVRQQLASVASSSGGVQ</sequence>
<dbReference type="EMBL" id="CP098827">
    <property type="protein sequence ID" value="XBO71520.1"/>
    <property type="molecule type" value="Genomic_DNA"/>
</dbReference>
<organism evidence="1">
    <name type="scientific">Halomonas sp. RT37</name>
    <dbReference type="NCBI Taxonomy" id="2950872"/>
    <lineage>
        <taxon>Bacteria</taxon>
        <taxon>Pseudomonadati</taxon>
        <taxon>Pseudomonadota</taxon>
        <taxon>Gammaproteobacteria</taxon>
        <taxon>Oceanospirillales</taxon>
        <taxon>Halomonadaceae</taxon>
        <taxon>Halomonas</taxon>
    </lineage>
</organism>